<comment type="caution">
    <text evidence="2">The sequence shown here is derived from an EMBL/GenBank/DDBJ whole genome shotgun (WGS) entry which is preliminary data.</text>
</comment>
<keyword evidence="1" id="KW-0812">Transmembrane</keyword>
<dbReference type="EMBL" id="ABIB01000002">
    <property type="protein sequence ID" value="EDP97821.1"/>
    <property type="molecule type" value="Genomic_DNA"/>
</dbReference>
<name>A9DMZ3_9FLAO</name>
<dbReference type="HOGENOM" id="CLU_2302160_0_0_10"/>
<evidence type="ECO:0000313" key="3">
    <source>
        <dbReference type="Proteomes" id="UP000002945"/>
    </source>
</evidence>
<dbReference type="STRING" id="391587.KAOT1_21702"/>
<feature type="transmembrane region" description="Helical" evidence="1">
    <location>
        <begin position="78"/>
        <end position="98"/>
    </location>
</feature>
<evidence type="ECO:0000313" key="2">
    <source>
        <dbReference type="EMBL" id="EDP97821.1"/>
    </source>
</evidence>
<evidence type="ECO:0000256" key="1">
    <source>
        <dbReference type="SAM" id="Phobius"/>
    </source>
</evidence>
<dbReference type="Proteomes" id="UP000002945">
    <property type="component" value="Unassembled WGS sequence"/>
</dbReference>
<keyword evidence="1" id="KW-0472">Membrane</keyword>
<reference evidence="2 3" key="1">
    <citation type="journal article" date="2011" name="J. Bacteriol.">
        <title>Genome sequence of the algicidal bacterium Kordia algicida OT-1.</title>
        <authorList>
            <person name="Lee H.S."/>
            <person name="Kang S.G."/>
            <person name="Kwon K.K."/>
            <person name="Lee J.H."/>
            <person name="Kim S.J."/>
        </authorList>
    </citation>
    <scope>NUCLEOTIDE SEQUENCE [LARGE SCALE GENOMIC DNA]</scope>
    <source>
        <strain evidence="2 3">OT-1</strain>
    </source>
</reference>
<organism evidence="2 3">
    <name type="scientific">Kordia algicida OT-1</name>
    <dbReference type="NCBI Taxonomy" id="391587"/>
    <lineage>
        <taxon>Bacteria</taxon>
        <taxon>Pseudomonadati</taxon>
        <taxon>Bacteroidota</taxon>
        <taxon>Flavobacteriia</taxon>
        <taxon>Flavobacteriales</taxon>
        <taxon>Flavobacteriaceae</taxon>
        <taxon>Kordia</taxon>
    </lineage>
</organism>
<protein>
    <submittedName>
        <fullName evidence="2">Uncharacterized protein</fullName>
    </submittedName>
</protein>
<keyword evidence="1" id="KW-1133">Transmembrane helix</keyword>
<accession>A9DMZ3</accession>
<dbReference type="AlphaFoldDB" id="A9DMZ3"/>
<proteinExistence type="predicted"/>
<keyword evidence="3" id="KW-1185">Reference proteome</keyword>
<gene>
    <name evidence="2" type="ORF">KAOT1_21702</name>
</gene>
<sequence>MLKRHTGVNQSKNIIMKSTHQLKAISVPIGAVENTSNIFNRGLLTSSYKQEIRQNYRNLKSTSLYSLKQTVKTNHHQFMPAAGTILKIAVFVIAYLVAFL</sequence>